<dbReference type="SUPFAM" id="SSF110849">
    <property type="entry name" value="ParB/Sulfiredoxin"/>
    <property type="match status" value="1"/>
</dbReference>
<dbReference type="InterPro" id="IPR003115">
    <property type="entry name" value="ParB_N"/>
</dbReference>
<evidence type="ECO:0000313" key="3">
    <source>
        <dbReference type="EMBL" id="MFC3969599.1"/>
    </source>
</evidence>
<dbReference type="Gene3D" id="3.90.1530.10">
    <property type="entry name" value="Conserved hypothetical protein from pyrococcus furiosus pfu- 392566-001, ParB domain"/>
    <property type="match status" value="1"/>
</dbReference>
<feature type="domain" description="ParB-like N-terminal" evidence="2">
    <location>
        <begin position="72"/>
        <end position="163"/>
    </location>
</feature>
<dbReference type="InterPro" id="IPR011111">
    <property type="entry name" value="Plasmid_RepB"/>
</dbReference>
<reference evidence="4" key="1">
    <citation type="journal article" date="2019" name="Int. J. Syst. Evol. Microbiol.">
        <title>The Global Catalogue of Microorganisms (GCM) 10K type strain sequencing project: providing services to taxonomists for standard genome sequencing and annotation.</title>
        <authorList>
            <consortium name="The Broad Institute Genomics Platform"/>
            <consortium name="The Broad Institute Genome Sequencing Center for Infectious Disease"/>
            <person name="Wu L."/>
            <person name="Ma J."/>
        </authorList>
    </citation>
    <scope>NUCLEOTIDE SEQUENCE [LARGE SCALE GENOMIC DNA]</scope>
    <source>
        <strain evidence="4">TBRC 5781</strain>
    </source>
</reference>
<dbReference type="Pfam" id="PF07506">
    <property type="entry name" value="RepB"/>
    <property type="match status" value="1"/>
</dbReference>
<dbReference type="InterPro" id="IPR036086">
    <property type="entry name" value="ParB/Sulfiredoxin_sf"/>
</dbReference>
<dbReference type="InterPro" id="IPR050336">
    <property type="entry name" value="Chromosome_partition/occlusion"/>
</dbReference>
<dbReference type="Pfam" id="PF02195">
    <property type="entry name" value="ParB_N"/>
    <property type="match status" value="1"/>
</dbReference>
<gene>
    <name evidence="3" type="primary">repB</name>
    <name evidence="3" type="ORF">ACFOVS_15905</name>
</gene>
<sequence length="339" mass="37232">MARKNLIEAVERNAAATPSTETPPARPLAGLGSPLKASGAIGGISKTLGSINSSVERAREIEAQLLQGAAVIEIDTDLIDSSFVSDRLELDPRQLDELADQIREHGQQVPVLLRPHPTREGRYQVAYGHRRVAACQKLGIRVRAVVRSLTDEQLVVSQGQENNARANLSYIERALFAMKLEQRDFSREIIMSALGIDKAALSRMLQVAKQVPFTIVSLIGPAPSVGRRRWLELVDLLNDTVADEIIEVLSRAGVAEAESDERFELAFRAARQGKTTLRKDKPEQSVWVATDKAMRVSFSGSGKKVVVAIEAADAEHFAAFLQADLERLYASYRERAGEN</sequence>
<dbReference type="InterPro" id="IPR017819">
    <property type="entry name" value="Plasmid_partition_RepB"/>
</dbReference>
<dbReference type="PANTHER" id="PTHR33375:SF1">
    <property type="entry name" value="CHROMOSOME-PARTITIONING PROTEIN PARB-RELATED"/>
    <property type="match status" value="1"/>
</dbReference>
<dbReference type="NCBIfam" id="TIGR00180">
    <property type="entry name" value="parB_part"/>
    <property type="match status" value="1"/>
</dbReference>
<dbReference type="InterPro" id="IPR004437">
    <property type="entry name" value="ParB/RepB/Spo0J"/>
</dbReference>
<name>A0ABV8EBP2_9HYPH</name>
<proteinExistence type="inferred from homology"/>
<evidence type="ECO:0000313" key="4">
    <source>
        <dbReference type="Proteomes" id="UP001595697"/>
    </source>
</evidence>
<dbReference type="SUPFAM" id="SSF109709">
    <property type="entry name" value="KorB DNA-binding domain-like"/>
    <property type="match status" value="1"/>
</dbReference>
<dbReference type="CDD" id="cd16405">
    <property type="entry name" value="RepB_like_N"/>
    <property type="match status" value="1"/>
</dbReference>
<dbReference type="NCBIfam" id="TIGR03454">
    <property type="entry name" value="partition_RepB"/>
    <property type="match status" value="1"/>
</dbReference>
<comment type="caution">
    <text evidence="3">The sequence shown here is derived from an EMBL/GenBank/DDBJ whole genome shotgun (WGS) entry which is preliminary data.</text>
</comment>
<dbReference type="Proteomes" id="UP001595697">
    <property type="component" value="Unassembled WGS sequence"/>
</dbReference>
<comment type="similarity">
    <text evidence="1">Belongs to the ParB family.</text>
</comment>
<keyword evidence="4" id="KW-1185">Reference proteome</keyword>
<dbReference type="EMBL" id="JBHSBD010000067">
    <property type="protein sequence ID" value="MFC3969599.1"/>
    <property type="molecule type" value="Genomic_DNA"/>
</dbReference>
<evidence type="ECO:0000256" key="1">
    <source>
        <dbReference type="ARBA" id="ARBA00006295"/>
    </source>
</evidence>
<dbReference type="SMART" id="SM00470">
    <property type="entry name" value="ParB"/>
    <property type="match status" value="1"/>
</dbReference>
<evidence type="ECO:0000259" key="2">
    <source>
        <dbReference type="SMART" id="SM00470"/>
    </source>
</evidence>
<protein>
    <submittedName>
        <fullName evidence="3">Plasmid partitioning protein RepB</fullName>
    </submittedName>
</protein>
<accession>A0ABV8EBP2</accession>
<dbReference type="RefSeq" id="WP_247259711.1">
    <property type="nucleotide sequence ID" value="NZ_JALJQZ010000004.1"/>
</dbReference>
<dbReference type="InterPro" id="IPR037972">
    <property type="entry name" value="RepB_N"/>
</dbReference>
<organism evidence="3 4">
    <name type="scientific">Rhizobium lemnae</name>
    <dbReference type="NCBI Taxonomy" id="1214924"/>
    <lineage>
        <taxon>Bacteria</taxon>
        <taxon>Pseudomonadati</taxon>
        <taxon>Pseudomonadota</taxon>
        <taxon>Alphaproteobacteria</taxon>
        <taxon>Hyphomicrobiales</taxon>
        <taxon>Rhizobiaceae</taxon>
        <taxon>Rhizobium/Agrobacterium group</taxon>
        <taxon>Rhizobium</taxon>
    </lineage>
</organism>
<dbReference type="PANTHER" id="PTHR33375">
    <property type="entry name" value="CHROMOSOME-PARTITIONING PROTEIN PARB-RELATED"/>
    <property type="match status" value="1"/>
</dbReference>